<feature type="compositionally biased region" description="Polar residues" evidence="1">
    <location>
        <begin position="79"/>
        <end position="94"/>
    </location>
</feature>
<reference evidence="4 5" key="3">
    <citation type="submission" date="2020-08" db="EMBL/GenBank/DDBJ databases">
        <title>Genomic Encyclopedia of Type Strains, Phase IV (KMG-IV): sequencing the most valuable type-strain genomes for metagenomic binning, comparative biology and taxonomic classification.</title>
        <authorList>
            <person name="Goeker M."/>
        </authorList>
    </citation>
    <scope>NUCLEOTIDE SEQUENCE [LARGE SCALE GENOMIC DNA]</scope>
    <source>
        <strain evidence="4 5">DSM 27521</strain>
    </source>
</reference>
<proteinExistence type="predicted"/>
<dbReference type="Proteomes" id="UP000619376">
    <property type="component" value="Unassembled WGS sequence"/>
</dbReference>
<reference evidence="6" key="2">
    <citation type="journal article" date="2019" name="Int. J. Syst. Evol. Microbiol.">
        <title>The Global Catalogue of Microorganisms (GCM) 10K type strain sequencing project: providing services to taxonomists for standard genome sequencing and annotation.</title>
        <authorList>
            <consortium name="The Broad Institute Genomics Platform"/>
            <consortium name="The Broad Institute Genome Sequencing Center for Infectious Disease"/>
            <person name="Wu L."/>
            <person name="Ma J."/>
        </authorList>
    </citation>
    <scope>NUCLEOTIDE SEQUENCE [LARGE SCALE GENOMIC DNA]</scope>
    <source>
        <strain evidence="6">CGMCC 1.18437</strain>
    </source>
</reference>
<reference evidence="3" key="1">
    <citation type="journal article" date="2014" name="Int. J. Syst. Evol. Microbiol.">
        <title>Complete genome of a new Firmicutes species belonging to the dominant human colonic microbiota ('Ruminococcus bicirculans') reveals two chromosomes and a selective capacity to utilize plant glucans.</title>
        <authorList>
            <consortium name="NISC Comparative Sequencing Program"/>
            <person name="Wegmann U."/>
            <person name="Louis P."/>
            <person name="Goesmann A."/>
            <person name="Henrissat B."/>
            <person name="Duncan S.H."/>
            <person name="Flint H.J."/>
        </authorList>
    </citation>
    <scope>NUCLEOTIDE SEQUENCE</scope>
    <source>
        <strain evidence="3">CGMCC 1.18437</strain>
    </source>
</reference>
<feature type="region of interest" description="Disordered" evidence="1">
    <location>
        <begin position="59"/>
        <end position="94"/>
    </location>
</feature>
<keyword evidence="6" id="KW-1185">Reference proteome</keyword>
<gene>
    <name evidence="3" type="ORF">GCM10017781_10220</name>
    <name evidence="4" type="ORF">HNQ07_000018</name>
</gene>
<keyword evidence="2" id="KW-0472">Membrane</keyword>
<dbReference type="EMBL" id="JACHFK010000001">
    <property type="protein sequence ID" value="MBB5374574.1"/>
    <property type="molecule type" value="Genomic_DNA"/>
</dbReference>
<feature type="compositionally biased region" description="Low complexity" evidence="1">
    <location>
        <begin position="60"/>
        <end position="74"/>
    </location>
</feature>
<organism evidence="4 5">
    <name type="scientific">Deinococcus metalli</name>
    <dbReference type="NCBI Taxonomy" id="1141878"/>
    <lineage>
        <taxon>Bacteria</taxon>
        <taxon>Thermotogati</taxon>
        <taxon>Deinococcota</taxon>
        <taxon>Deinococci</taxon>
        <taxon>Deinococcales</taxon>
        <taxon>Deinococcaceae</taxon>
        <taxon>Deinococcus</taxon>
    </lineage>
</organism>
<reference evidence="3" key="4">
    <citation type="submission" date="2024-05" db="EMBL/GenBank/DDBJ databases">
        <authorList>
            <person name="Sun Q."/>
            <person name="Zhou Y."/>
        </authorList>
    </citation>
    <scope>NUCLEOTIDE SEQUENCE</scope>
    <source>
        <strain evidence="3">CGMCC 1.18437</strain>
    </source>
</reference>
<evidence type="ECO:0000256" key="2">
    <source>
        <dbReference type="SAM" id="Phobius"/>
    </source>
</evidence>
<comment type="caution">
    <text evidence="4">The sequence shown here is derived from an EMBL/GenBank/DDBJ whole genome shotgun (WGS) entry which is preliminary data.</text>
</comment>
<evidence type="ECO:0000313" key="5">
    <source>
        <dbReference type="Proteomes" id="UP000539473"/>
    </source>
</evidence>
<dbReference type="EMBL" id="BNAJ01000001">
    <property type="protein sequence ID" value="GHF35268.1"/>
    <property type="molecule type" value="Genomic_DNA"/>
</dbReference>
<name>A0A7W8KAB2_9DEIO</name>
<dbReference type="RefSeq" id="WP_184108654.1">
    <property type="nucleotide sequence ID" value="NZ_BNAJ01000001.1"/>
</dbReference>
<keyword evidence="2" id="KW-1133">Transmembrane helix</keyword>
<evidence type="ECO:0000313" key="4">
    <source>
        <dbReference type="EMBL" id="MBB5374574.1"/>
    </source>
</evidence>
<evidence type="ECO:0000313" key="6">
    <source>
        <dbReference type="Proteomes" id="UP000619376"/>
    </source>
</evidence>
<keyword evidence="2" id="KW-0812">Transmembrane</keyword>
<evidence type="ECO:0000313" key="3">
    <source>
        <dbReference type="EMBL" id="GHF35268.1"/>
    </source>
</evidence>
<accession>A0A7W8KAB2</accession>
<dbReference type="AlphaFoldDB" id="A0A7W8KAB2"/>
<sequence>MTTTPPARTTRPSFDPRRATGSLLLLSGSLALGLTVSWLGSGVGANAQTSAVLPEDTDDAGWAATTQGGWTQAAPDATYSAQPQGWSRGTTRGS</sequence>
<protein>
    <submittedName>
        <fullName evidence="4">Uncharacterized protein</fullName>
    </submittedName>
</protein>
<feature type="transmembrane region" description="Helical" evidence="2">
    <location>
        <begin position="21"/>
        <end position="40"/>
    </location>
</feature>
<dbReference type="Proteomes" id="UP000539473">
    <property type="component" value="Unassembled WGS sequence"/>
</dbReference>
<evidence type="ECO:0000256" key="1">
    <source>
        <dbReference type="SAM" id="MobiDB-lite"/>
    </source>
</evidence>